<accession>B0DVW3</accession>
<proteinExistence type="predicted"/>
<dbReference type="AlphaFoldDB" id="B0DVW3"/>
<dbReference type="InParanoid" id="B0DVW3"/>
<dbReference type="OrthoDB" id="10557073at2759"/>
<keyword evidence="3" id="KW-1185">Reference proteome</keyword>
<dbReference type="HOGENOM" id="CLU_946877_0_0_1"/>
<feature type="region of interest" description="Disordered" evidence="1">
    <location>
        <begin position="27"/>
        <end position="52"/>
    </location>
</feature>
<evidence type="ECO:0000313" key="3">
    <source>
        <dbReference type="Proteomes" id="UP000001194"/>
    </source>
</evidence>
<dbReference type="EMBL" id="DS547141">
    <property type="protein sequence ID" value="EDR01203.1"/>
    <property type="molecule type" value="Genomic_DNA"/>
</dbReference>
<dbReference type="RefSeq" id="XP_001888079.1">
    <property type="nucleotide sequence ID" value="XM_001888044.1"/>
</dbReference>
<evidence type="ECO:0000313" key="2">
    <source>
        <dbReference type="EMBL" id="EDR01203.1"/>
    </source>
</evidence>
<name>B0DVW3_LACBS</name>
<gene>
    <name evidence="2" type="ORF">LACBIDRAFT_333432</name>
</gene>
<organism evidence="3">
    <name type="scientific">Laccaria bicolor (strain S238N-H82 / ATCC MYA-4686)</name>
    <name type="common">Bicoloured deceiver</name>
    <name type="synonym">Laccaria laccata var. bicolor</name>
    <dbReference type="NCBI Taxonomy" id="486041"/>
    <lineage>
        <taxon>Eukaryota</taxon>
        <taxon>Fungi</taxon>
        <taxon>Dikarya</taxon>
        <taxon>Basidiomycota</taxon>
        <taxon>Agaricomycotina</taxon>
        <taxon>Agaricomycetes</taxon>
        <taxon>Agaricomycetidae</taxon>
        <taxon>Agaricales</taxon>
        <taxon>Agaricineae</taxon>
        <taxon>Hydnangiaceae</taxon>
        <taxon>Laccaria</taxon>
    </lineage>
</organism>
<feature type="region of interest" description="Disordered" evidence="1">
    <location>
        <begin position="78"/>
        <end position="109"/>
    </location>
</feature>
<dbReference type="Proteomes" id="UP000001194">
    <property type="component" value="Unassembled WGS sequence"/>
</dbReference>
<dbReference type="GeneID" id="6083754"/>
<reference evidence="2 3" key="1">
    <citation type="journal article" date="2008" name="Nature">
        <title>The genome of Laccaria bicolor provides insights into mycorrhizal symbiosis.</title>
        <authorList>
            <person name="Martin F."/>
            <person name="Aerts A."/>
            <person name="Ahren D."/>
            <person name="Brun A."/>
            <person name="Danchin E.G.J."/>
            <person name="Duchaussoy F."/>
            <person name="Gibon J."/>
            <person name="Kohler A."/>
            <person name="Lindquist E."/>
            <person name="Pereda V."/>
            <person name="Salamov A."/>
            <person name="Shapiro H.J."/>
            <person name="Wuyts J."/>
            <person name="Blaudez D."/>
            <person name="Buee M."/>
            <person name="Brokstein P."/>
            <person name="Canbaeck B."/>
            <person name="Cohen D."/>
            <person name="Courty P.E."/>
            <person name="Coutinho P.M."/>
            <person name="Delaruelle C."/>
            <person name="Detter J.C."/>
            <person name="Deveau A."/>
            <person name="DiFazio S."/>
            <person name="Duplessis S."/>
            <person name="Fraissinet-Tachet L."/>
            <person name="Lucic E."/>
            <person name="Frey-Klett P."/>
            <person name="Fourrey C."/>
            <person name="Feussner I."/>
            <person name="Gay G."/>
            <person name="Grimwood J."/>
            <person name="Hoegger P.J."/>
            <person name="Jain P."/>
            <person name="Kilaru S."/>
            <person name="Labbe J."/>
            <person name="Lin Y.C."/>
            <person name="Legue V."/>
            <person name="Le Tacon F."/>
            <person name="Marmeisse R."/>
            <person name="Melayah D."/>
            <person name="Montanini B."/>
            <person name="Muratet M."/>
            <person name="Nehls U."/>
            <person name="Niculita-Hirzel H."/>
            <person name="Oudot-Le Secq M.P."/>
            <person name="Peter M."/>
            <person name="Quesneville H."/>
            <person name="Rajashekar B."/>
            <person name="Reich M."/>
            <person name="Rouhier N."/>
            <person name="Schmutz J."/>
            <person name="Yin T."/>
            <person name="Chalot M."/>
            <person name="Henrissat B."/>
            <person name="Kuees U."/>
            <person name="Lucas S."/>
            <person name="Van de Peer Y."/>
            <person name="Podila G.K."/>
            <person name="Polle A."/>
            <person name="Pukkila P.J."/>
            <person name="Richardson P.M."/>
            <person name="Rouze P."/>
            <person name="Sanders I.R."/>
            <person name="Stajich J.E."/>
            <person name="Tunlid A."/>
            <person name="Tuskan G."/>
            <person name="Grigoriev I.V."/>
        </authorList>
    </citation>
    <scope>NUCLEOTIDE SEQUENCE [LARGE SCALE GENOMIC DNA]</scope>
    <source>
        <strain evidence="3">S238N-H82 / ATCC MYA-4686</strain>
    </source>
</reference>
<dbReference type="KEGG" id="lbc:LACBIDRAFT_333432"/>
<evidence type="ECO:0000256" key="1">
    <source>
        <dbReference type="SAM" id="MobiDB-lite"/>
    </source>
</evidence>
<protein>
    <submittedName>
        <fullName evidence="2">Predicted protein</fullName>
    </submittedName>
</protein>
<sequence>MSNFNLPREKRLKGKFKALLDRFTGADRLHDEHPSGSRSTFTRAPEVTGERSTSLGVRNVVMRDSNFYVAQKIDVHEHGGQDDMASGTHHDIQAPQPRIHKKSRPGDLPHAKYEHMCKEPLRGFHAPKERKNCCGRGGLGWMGLDGVGLVGDDRGQKICADAVFALGVLVKLQALCRVWARNEPGSSLNFTQAIIDGPTTGVSRQSYYYKHLTLGTEAGRSTEETSVYPFRSLERHDGVLPRISRKSTIRQLDFANKRIGDVNAVVSTTNGGGVFVVGLRYVPLMFATFEAHDV</sequence>